<dbReference type="SMART" id="SM00054">
    <property type="entry name" value="EFh"/>
    <property type="match status" value="1"/>
</dbReference>
<evidence type="ECO:0000256" key="1">
    <source>
        <dbReference type="ARBA" id="ARBA00022737"/>
    </source>
</evidence>
<dbReference type="PROSITE" id="PS50222">
    <property type="entry name" value="EF_HAND_2"/>
    <property type="match status" value="1"/>
</dbReference>
<dbReference type="Gene3D" id="1.10.238.10">
    <property type="entry name" value="EF-hand"/>
    <property type="match status" value="2"/>
</dbReference>
<keyword evidence="1" id="KW-0677">Repeat</keyword>
<dbReference type="InterPro" id="IPR002048">
    <property type="entry name" value="EF_hand_dom"/>
</dbReference>
<feature type="domain" description="EF-hand" evidence="3">
    <location>
        <begin position="198"/>
        <end position="233"/>
    </location>
</feature>
<dbReference type="AlphaFoldDB" id="A0A0K2T9D9"/>
<dbReference type="Pfam" id="PF13499">
    <property type="entry name" value="EF-hand_7"/>
    <property type="match status" value="1"/>
</dbReference>
<reference evidence="4" key="1">
    <citation type="submission" date="2014-05" db="EMBL/GenBank/DDBJ databases">
        <authorList>
            <person name="Chronopoulou M."/>
        </authorList>
    </citation>
    <scope>NUCLEOTIDE SEQUENCE</scope>
    <source>
        <tissue evidence="4">Whole organism</tissue>
    </source>
</reference>
<dbReference type="EMBL" id="HACA01005272">
    <property type="protein sequence ID" value="CDW22633.1"/>
    <property type="molecule type" value="Transcribed_RNA"/>
</dbReference>
<dbReference type="InterPro" id="IPR050230">
    <property type="entry name" value="CALM/Myosin/TropC-like"/>
</dbReference>
<accession>A0A0K2T9D9</accession>
<dbReference type="FunFam" id="1.10.238.10:FF:000001">
    <property type="entry name" value="Calmodulin 1"/>
    <property type="match status" value="1"/>
</dbReference>
<evidence type="ECO:0000259" key="3">
    <source>
        <dbReference type="PROSITE" id="PS50222"/>
    </source>
</evidence>
<dbReference type="PANTHER" id="PTHR23048">
    <property type="entry name" value="MYOSIN LIGHT CHAIN 1, 3"/>
    <property type="match status" value="1"/>
</dbReference>
<dbReference type="InterPro" id="IPR011992">
    <property type="entry name" value="EF-hand-dom_pair"/>
</dbReference>
<sequence>MADQDPVEVTPEEEDTPKKEEESEEAEENKEDSNEEKNDEPEEEDKKENVESEDEKKDEAEGGGEDEKEEPNGEDKEEVSEDPVVESEAIQSNEGSGATAPEEEEENKDEEDEATNETNEEDPLDPDRVKAVFNVFQKDDVAPVSEIGSMIRSLGFNPLDEEIDEIIKPYSEDSVESIDFEIFKTLVEAEKEKRKDIDEDQRFKEAFEIFDKEHTGKISKNELKEVLTTMGSMKLTEEEADDVINKLELDEDENISHEAIIKLLRS</sequence>
<feature type="compositionally biased region" description="Basic and acidic residues" evidence="2">
    <location>
        <begin position="44"/>
        <end position="60"/>
    </location>
</feature>
<feature type="compositionally biased region" description="Acidic residues" evidence="2">
    <location>
        <begin position="101"/>
        <end position="124"/>
    </location>
</feature>
<dbReference type="SUPFAM" id="SSF47473">
    <property type="entry name" value="EF-hand"/>
    <property type="match status" value="1"/>
</dbReference>
<dbReference type="GO" id="GO:0016460">
    <property type="term" value="C:myosin II complex"/>
    <property type="evidence" value="ECO:0007669"/>
    <property type="project" value="TreeGrafter"/>
</dbReference>
<feature type="compositionally biased region" description="Acidic residues" evidence="2">
    <location>
        <begin position="75"/>
        <end position="85"/>
    </location>
</feature>
<dbReference type="GO" id="GO:0005509">
    <property type="term" value="F:calcium ion binding"/>
    <property type="evidence" value="ECO:0007669"/>
    <property type="project" value="InterPro"/>
</dbReference>
<protein>
    <submittedName>
        <fullName evidence="4">Calmodulinlike [Myotis brandtii]</fullName>
    </submittedName>
</protein>
<feature type="region of interest" description="Disordered" evidence="2">
    <location>
        <begin position="1"/>
        <end position="129"/>
    </location>
</feature>
<dbReference type="CDD" id="cd00051">
    <property type="entry name" value="EFh"/>
    <property type="match status" value="1"/>
</dbReference>
<dbReference type="OrthoDB" id="7313495at2759"/>
<evidence type="ECO:0000313" key="4">
    <source>
        <dbReference type="EMBL" id="CDW22633.1"/>
    </source>
</evidence>
<proteinExistence type="predicted"/>
<name>A0A0K2T9D9_LEPSM</name>
<evidence type="ECO:0000256" key="2">
    <source>
        <dbReference type="SAM" id="MobiDB-lite"/>
    </source>
</evidence>
<organism evidence="4">
    <name type="scientific">Lepeophtheirus salmonis</name>
    <name type="common">Salmon louse</name>
    <name type="synonym">Caligus salmonis</name>
    <dbReference type="NCBI Taxonomy" id="72036"/>
    <lineage>
        <taxon>Eukaryota</taxon>
        <taxon>Metazoa</taxon>
        <taxon>Ecdysozoa</taxon>
        <taxon>Arthropoda</taxon>
        <taxon>Crustacea</taxon>
        <taxon>Multicrustacea</taxon>
        <taxon>Hexanauplia</taxon>
        <taxon>Copepoda</taxon>
        <taxon>Siphonostomatoida</taxon>
        <taxon>Caligidae</taxon>
        <taxon>Lepeophtheirus</taxon>
    </lineage>
</organism>
<dbReference type="PANTHER" id="PTHR23048:SF0">
    <property type="entry name" value="CALMODULIN LIKE 3"/>
    <property type="match status" value="1"/>
</dbReference>